<dbReference type="InterPro" id="IPR029016">
    <property type="entry name" value="GAF-like_dom_sf"/>
</dbReference>
<dbReference type="SUPFAM" id="SSF55785">
    <property type="entry name" value="PYP-like sensor domain (PAS domain)"/>
    <property type="match status" value="1"/>
</dbReference>
<organism evidence="9 10">
    <name type="scientific">Belliella kenyensis</name>
    <dbReference type="NCBI Taxonomy" id="1472724"/>
    <lineage>
        <taxon>Bacteria</taxon>
        <taxon>Pseudomonadati</taxon>
        <taxon>Bacteroidota</taxon>
        <taxon>Cytophagia</taxon>
        <taxon>Cytophagales</taxon>
        <taxon>Cyclobacteriaceae</taxon>
        <taxon>Belliella</taxon>
    </lineage>
</organism>
<evidence type="ECO:0000259" key="7">
    <source>
        <dbReference type="PROSITE" id="PS50109"/>
    </source>
</evidence>
<dbReference type="SUPFAM" id="SSF55781">
    <property type="entry name" value="GAF domain-like"/>
    <property type="match status" value="1"/>
</dbReference>
<dbReference type="PANTHER" id="PTHR43304:SF1">
    <property type="entry name" value="PAC DOMAIN-CONTAINING PROTEIN"/>
    <property type="match status" value="1"/>
</dbReference>
<sequence>MFEEPEKYQSIFDIIPIPIWVEDFSEVKSYLISLGLVGLSEEEIRMYLQDNLKIVNNCISKFRILSLNHACVELHKAKSKDDLLENIHNIFSLESLDAFIDQLVYICKEKYSYEGKAIVKTLTNEPIIVLVKSKVLTGYESCLSKVLVSTEDITKTVNSIEHKNNIALQQSNERFIYASQAISDAIWDWNISKGEVFWSSGYYTLFGHKPGLRQEKEDVWEENIHPKDYLKIKASLDTAKSNPNQLKWNSTYRFRKSDGTYAYVSEHSLILRDKNGKAIRMIGALQDITRRKKSEKSIVQKSKFLKIIANLVEAMLTYESWESVLARNLKVIGESADVDRAYLLANHTMKHSSKLCTKKLYVWCKSDDEIDDNLNTETLLSLDENPVLYRNALEKAPFYTHKSSVKTQNLWDYMEANQIVSILLIPIHSKNTLYGFLGFDSCTKEREWTKDLISFLQTIANNFGNAIEKEDFELSLQKLNNQLKDSNKELEISNSELEQFAFVASHDLQEPLRMITSFLTLLEKKYSNQIDDKGKLYIKYAVDGAFQMKQIILDLLEFSRVGSKSNFEISKFEAKSAVNETCDLLASKILESNAKITLGNLPIIQTNKSAFKQLIQNLLSNSLKYTYNDITPVIHIESKDLGSFWEFSIEDNGIGISPEYHSKIFNVFQRLHDKTTYSGTGIGLAICKKIANLIGGDIYLESAVGRGSKFYFTIPKSK</sequence>
<evidence type="ECO:0000256" key="2">
    <source>
        <dbReference type="ARBA" id="ARBA00012438"/>
    </source>
</evidence>
<dbReference type="RefSeq" id="WP_241297290.1">
    <property type="nucleotide sequence ID" value="NZ_JAKZGR010000019.1"/>
</dbReference>
<dbReference type="PANTHER" id="PTHR43304">
    <property type="entry name" value="PHYTOCHROME-LIKE PROTEIN CPH1"/>
    <property type="match status" value="1"/>
</dbReference>
<dbReference type="SUPFAM" id="SSF47384">
    <property type="entry name" value="Homodimeric domain of signal transducing histidine kinase"/>
    <property type="match status" value="1"/>
</dbReference>
<dbReference type="PROSITE" id="PS50113">
    <property type="entry name" value="PAC"/>
    <property type="match status" value="1"/>
</dbReference>
<dbReference type="SMART" id="SM00387">
    <property type="entry name" value="HATPase_c"/>
    <property type="match status" value="1"/>
</dbReference>
<evidence type="ECO:0000256" key="3">
    <source>
        <dbReference type="ARBA" id="ARBA00022553"/>
    </source>
</evidence>
<dbReference type="Gene3D" id="3.30.565.10">
    <property type="entry name" value="Histidine kinase-like ATPase, C-terminal domain"/>
    <property type="match status" value="1"/>
</dbReference>
<dbReference type="PROSITE" id="PS50109">
    <property type="entry name" value="HIS_KIN"/>
    <property type="match status" value="1"/>
</dbReference>
<name>A0ABV8ELL2_9BACT</name>
<keyword evidence="6" id="KW-0175">Coiled coil</keyword>
<dbReference type="InterPro" id="IPR000014">
    <property type="entry name" value="PAS"/>
</dbReference>
<keyword evidence="10" id="KW-1185">Reference proteome</keyword>
<dbReference type="NCBIfam" id="TIGR00229">
    <property type="entry name" value="sensory_box"/>
    <property type="match status" value="1"/>
</dbReference>
<evidence type="ECO:0000259" key="8">
    <source>
        <dbReference type="PROSITE" id="PS50113"/>
    </source>
</evidence>
<dbReference type="InterPro" id="IPR001610">
    <property type="entry name" value="PAC"/>
</dbReference>
<keyword evidence="5" id="KW-0418">Kinase</keyword>
<comment type="caution">
    <text evidence="9">The sequence shown here is derived from an EMBL/GenBank/DDBJ whole genome shotgun (WGS) entry which is preliminary data.</text>
</comment>
<dbReference type="PRINTS" id="PR00344">
    <property type="entry name" value="BCTRLSENSOR"/>
</dbReference>
<dbReference type="InterPro" id="IPR003018">
    <property type="entry name" value="GAF"/>
</dbReference>
<dbReference type="SMART" id="SM00065">
    <property type="entry name" value="GAF"/>
    <property type="match status" value="1"/>
</dbReference>
<dbReference type="SUPFAM" id="SSF55874">
    <property type="entry name" value="ATPase domain of HSP90 chaperone/DNA topoisomerase II/histidine kinase"/>
    <property type="match status" value="1"/>
</dbReference>
<dbReference type="InterPro" id="IPR004358">
    <property type="entry name" value="Sig_transdc_His_kin-like_C"/>
</dbReference>
<dbReference type="Gene3D" id="3.30.450.40">
    <property type="match status" value="1"/>
</dbReference>
<keyword evidence="3" id="KW-0597">Phosphoprotein</keyword>
<evidence type="ECO:0000256" key="4">
    <source>
        <dbReference type="ARBA" id="ARBA00022679"/>
    </source>
</evidence>
<dbReference type="GO" id="GO:0005524">
    <property type="term" value="F:ATP binding"/>
    <property type="evidence" value="ECO:0007669"/>
    <property type="project" value="UniProtKB-KW"/>
</dbReference>
<dbReference type="InterPro" id="IPR000700">
    <property type="entry name" value="PAS-assoc_C"/>
</dbReference>
<keyword evidence="9" id="KW-0547">Nucleotide-binding</keyword>
<dbReference type="InterPro" id="IPR005467">
    <property type="entry name" value="His_kinase_dom"/>
</dbReference>
<dbReference type="SMART" id="SM00086">
    <property type="entry name" value="PAC"/>
    <property type="match status" value="1"/>
</dbReference>
<dbReference type="InterPro" id="IPR036097">
    <property type="entry name" value="HisK_dim/P_sf"/>
</dbReference>
<evidence type="ECO:0000256" key="1">
    <source>
        <dbReference type="ARBA" id="ARBA00000085"/>
    </source>
</evidence>
<dbReference type="EMBL" id="JBHSAV010000030">
    <property type="protein sequence ID" value="MFC3976429.1"/>
    <property type="molecule type" value="Genomic_DNA"/>
</dbReference>
<feature type="domain" description="Histidine kinase" evidence="7">
    <location>
        <begin position="503"/>
        <end position="718"/>
    </location>
</feature>
<evidence type="ECO:0000313" key="9">
    <source>
        <dbReference type="EMBL" id="MFC3976429.1"/>
    </source>
</evidence>
<reference evidence="10" key="1">
    <citation type="journal article" date="2019" name="Int. J. Syst. Evol. Microbiol.">
        <title>The Global Catalogue of Microorganisms (GCM) 10K type strain sequencing project: providing services to taxonomists for standard genome sequencing and annotation.</title>
        <authorList>
            <consortium name="The Broad Institute Genomics Platform"/>
            <consortium name="The Broad Institute Genome Sequencing Center for Infectious Disease"/>
            <person name="Wu L."/>
            <person name="Ma J."/>
        </authorList>
    </citation>
    <scope>NUCLEOTIDE SEQUENCE [LARGE SCALE GENOMIC DNA]</scope>
    <source>
        <strain evidence="10">CECT 8551</strain>
    </source>
</reference>
<dbReference type="SMART" id="SM00388">
    <property type="entry name" value="HisKA"/>
    <property type="match status" value="1"/>
</dbReference>
<dbReference type="InterPro" id="IPR052162">
    <property type="entry name" value="Sensor_kinase/Photoreceptor"/>
</dbReference>
<feature type="domain" description="PAC" evidence="8">
    <location>
        <begin position="248"/>
        <end position="300"/>
    </location>
</feature>
<dbReference type="Pfam" id="PF08447">
    <property type="entry name" value="PAS_3"/>
    <property type="match status" value="1"/>
</dbReference>
<dbReference type="EC" id="2.7.13.3" evidence="2"/>
<dbReference type="Gene3D" id="3.30.450.20">
    <property type="entry name" value="PAS domain"/>
    <property type="match status" value="1"/>
</dbReference>
<keyword evidence="4" id="KW-0808">Transferase</keyword>
<gene>
    <name evidence="9" type="ORF">ACFOUP_08585</name>
</gene>
<accession>A0ABV8ELL2</accession>
<evidence type="ECO:0000256" key="6">
    <source>
        <dbReference type="SAM" id="Coils"/>
    </source>
</evidence>
<proteinExistence type="predicted"/>
<protein>
    <recommendedName>
        <fullName evidence="2">histidine kinase</fullName>
        <ecNumber evidence="2">2.7.13.3</ecNumber>
    </recommendedName>
</protein>
<dbReference type="Gene3D" id="1.10.287.130">
    <property type="match status" value="1"/>
</dbReference>
<dbReference type="Pfam" id="PF00512">
    <property type="entry name" value="HisKA"/>
    <property type="match status" value="1"/>
</dbReference>
<evidence type="ECO:0000256" key="5">
    <source>
        <dbReference type="ARBA" id="ARBA00022777"/>
    </source>
</evidence>
<dbReference type="InterPro" id="IPR003594">
    <property type="entry name" value="HATPase_dom"/>
</dbReference>
<dbReference type="CDD" id="cd00082">
    <property type="entry name" value="HisKA"/>
    <property type="match status" value="1"/>
</dbReference>
<evidence type="ECO:0000313" key="10">
    <source>
        <dbReference type="Proteomes" id="UP001595766"/>
    </source>
</evidence>
<dbReference type="Proteomes" id="UP001595766">
    <property type="component" value="Unassembled WGS sequence"/>
</dbReference>
<dbReference type="Pfam" id="PF01590">
    <property type="entry name" value="GAF"/>
    <property type="match status" value="1"/>
</dbReference>
<dbReference type="CDD" id="cd00130">
    <property type="entry name" value="PAS"/>
    <property type="match status" value="1"/>
</dbReference>
<keyword evidence="9" id="KW-0067">ATP-binding</keyword>
<dbReference type="InterPro" id="IPR036890">
    <property type="entry name" value="HATPase_C_sf"/>
</dbReference>
<comment type="catalytic activity">
    <reaction evidence="1">
        <text>ATP + protein L-histidine = ADP + protein N-phospho-L-histidine.</text>
        <dbReference type="EC" id="2.7.13.3"/>
    </reaction>
</comment>
<feature type="coiled-coil region" evidence="6">
    <location>
        <begin position="469"/>
        <end position="500"/>
    </location>
</feature>
<dbReference type="InterPro" id="IPR013655">
    <property type="entry name" value="PAS_fold_3"/>
</dbReference>
<dbReference type="InterPro" id="IPR003661">
    <property type="entry name" value="HisK_dim/P_dom"/>
</dbReference>
<dbReference type="Pfam" id="PF02518">
    <property type="entry name" value="HATPase_c"/>
    <property type="match status" value="1"/>
</dbReference>
<dbReference type="InterPro" id="IPR035965">
    <property type="entry name" value="PAS-like_dom_sf"/>
</dbReference>